<keyword evidence="4 6" id="KW-0732">Signal</keyword>
<evidence type="ECO:0000256" key="6">
    <source>
        <dbReference type="RuleBase" id="RU362119"/>
    </source>
</evidence>
<evidence type="ECO:0000313" key="10">
    <source>
        <dbReference type="EMBL" id="SEN63447.1"/>
    </source>
</evidence>
<comment type="subcellular location">
    <subcellularLocation>
        <location evidence="1">Secreted</location>
        <location evidence="1">Cell wall</location>
        <topology evidence="1">Peptidoglycan-anchor</topology>
    </subcellularLocation>
</comment>
<dbReference type="GO" id="GO:0030288">
    <property type="term" value="C:outer membrane-bounded periplasmic space"/>
    <property type="evidence" value="ECO:0007669"/>
    <property type="project" value="TreeGrafter"/>
</dbReference>
<dbReference type="Proteomes" id="UP000198553">
    <property type="component" value="Unassembled WGS sequence"/>
</dbReference>
<dbReference type="Pfam" id="PF02872">
    <property type="entry name" value="5_nucleotid_C"/>
    <property type="match status" value="1"/>
</dbReference>
<reference evidence="11" key="1">
    <citation type="submission" date="2016-10" db="EMBL/GenBank/DDBJ databases">
        <authorList>
            <person name="Varghese N."/>
            <person name="Submissions S."/>
        </authorList>
    </citation>
    <scope>NUCLEOTIDE SEQUENCE [LARGE SCALE GENOMIC DNA]</scope>
    <source>
        <strain evidence="11">B48,IBRC-M 10115,DSM 25386,CECT 8001</strain>
    </source>
</reference>
<dbReference type="AlphaFoldDB" id="A0A1H8I5H9"/>
<feature type="domain" description="5'-Nucleotidase C-terminal" evidence="9">
    <location>
        <begin position="414"/>
        <end position="562"/>
    </location>
</feature>
<evidence type="ECO:0000256" key="1">
    <source>
        <dbReference type="ARBA" id="ARBA00004168"/>
    </source>
</evidence>
<keyword evidence="3" id="KW-0964">Secreted</keyword>
<keyword evidence="6" id="KW-0378">Hydrolase</keyword>
<dbReference type="InterPro" id="IPR006179">
    <property type="entry name" value="5_nucleotidase/apyrase"/>
</dbReference>
<dbReference type="InterPro" id="IPR036907">
    <property type="entry name" value="5'-Nucleotdase_C_sf"/>
</dbReference>
<feature type="region of interest" description="Disordered" evidence="7">
    <location>
        <begin position="76"/>
        <end position="100"/>
    </location>
</feature>
<gene>
    <name evidence="10" type="ORF">SAMN05192533_11657</name>
</gene>
<dbReference type="InterPro" id="IPR008334">
    <property type="entry name" value="5'-Nucleotdase_C"/>
</dbReference>
<evidence type="ECO:0000256" key="5">
    <source>
        <dbReference type="ARBA" id="ARBA00023088"/>
    </source>
</evidence>
<protein>
    <submittedName>
        <fullName evidence="10">5'-nucleotidase</fullName>
    </submittedName>
</protein>
<feature type="chain" id="PRO_5011328114" evidence="6">
    <location>
        <begin position="27"/>
        <end position="601"/>
    </location>
</feature>
<keyword evidence="2" id="KW-0134">Cell wall</keyword>
<organism evidence="10 11">
    <name type="scientific">Mesobacillus persicus</name>
    <dbReference type="NCBI Taxonomy" id="930146"/>
    <lineage>
        <taxon>Bacteria</taxon>
        <taxon>Bacillati</taxon>
        <taxon>Bacillota</taxon>
        <taxon>Bacilli</taxon>
        <taxon>Bacillales</taxon>
        <taxon>Bacillaceae</taxon>
        <taxon>Mesobacillus</taxon>
    </lineage>
</organism>
<keyword evidence="11" id="KW-1185">Reference proteome</keyword>
<dbReference type="PROSITE" id="PS00786">
    <property type="entry name" value="5_NUCLEOTIDASE_2"/>
    <property type="match status" value="1"/>
</dbReference>
<dbReference type="FunFam" id="3.60.21.10:FF:000052">
    <property type="entry name" value="Endonuclease YhcR"/>
    <property type="match status" value="1"/>
</dbReference>
<dbReference type="FunFam" id="3.90.780.10:FF:000004">
    <property type="entry name" value="UDP-sugar hydrolase, putative"/>
    <property type="match status" value="1"/>
</dbReference>
<keyword evidence="5" id="KW-0572">Peptidoglycan-anchor</keyword>
<evidence type="ECO:0000256" key="7">
    <source>
        <dbReference type="SAM" id="MobiDB-lite"/>
    </source>
</evidence>
<dbReference type="EMBL" id="FOBW01000016">
    <property type="protein sequence ID" value="SEN63447.1"/>
    <property type="molecule type" value="Genomic_DNA"/>
</dbReference>
<evidence type="ECO:0000313" key="11">
    <source>
        <dbReference type="Proteomes" id="UP000198553"/>
    </source>
</evidence>
<evidence type="ECO:0000259" key="9">
    <source>
        <dbReference type="Pfam" id="PF02872"/>
    </source>
</evidence>
<dbReference type="STRING" id="930146.SAMN05192533_11657"/>
<evidence type="ECO:0000259" key="8">
    <source>
        <dbReference type="Pfam" id="PF00149"/>
    </source>
</evidence>
<dbReference type="GO" id="GO:0046872">
    <property type="term" value="F:metal ion binding"/>
    <property type="evidence" value="ECO:0007669"/>
    <property type="project" value="InterPro"/>
</dbReference>
<dbReference type="PANTHER" id="PTHR11575:SF24">
    <property type="entry name" value="5'-NUCLEOTIDASE"/>
    <property type="match status" value="1"/>
</dbReference>
<evidence type="ECO:0000256" key="4">
    <source>
        <dbReference type="ARBA" id="ARBA00022729"/>
    </source>
</evidence>
<sequence length="601" mass="66050">MKWMYRVFLCSVTMICLIGCAGNQEATDQRDVNNNNHRLGQMSLDKNQVNVQQDDTTQNQNENISILKQNAAGLEGSSEEYHGHISNRPETKQKKEKPPAANNRYKQIQLLAINDLHGQLNVTRRVGGKPAGRVDYLAAYLKQRQAENEKNTLLIHTGDMVGASPPVSALLQDEPTIRILNKLNFDIGTVGNHEFDEGRNELQRLIQGGTHEQTGDFAGSEFPWVVANVVDENTGNPVLPPYKVIKVNGMPIAFIGVVYSETPSIVVPSGVAGLKFTDEVEAINRYIPELKEQGVRSIIVLAHNPGSSSVNGDNPSGELVDIANGVDDEVDIIYGAHNHAYMNSMVDNKLLVQSYSYGTAFSDVDIEIDPKTKDIVTKRAEIITTFQGGMEPDPEISDLLTNYEAAVEPIVNRVVGSAATHLTALRNDNGESVMGNLVADAQRQAMKTDIALMNPGGIRADIDEGDITWGEVYTVQPFNNDLVKMTMTGQQIRDVLNQQWGTNTTMLQISGFTYTWDGRQPSGQRIVSIQLPDGSEMDSNQTYTVTANSFLAGGGDGFTVFTKAQNKEIGPVDLDALVDFISNQPQPFSYSIDDRIQKVEY</sequence>
<dbReference type="Pfam" id="PF00149">
    <property type="entry name" value="Metallophos"/>
    <property type="match status" value="1"/>
</dbReference>
<dbReference type="Gene3D" id="3.90.780.10">
    <property type="entry name" value="5'-Nucleotidase, C-terminal domain"/>
    <property type="match status" value="1"/>
</dbReference>
<keyword evidence="6" id="KW-0547">Nucleotide-binding</keyword>
<dbReference type="GO" id="GO:0000166">
    <property type="term" value="F:nucleotide binding"/>
    <property type="evidence" value="ECO:0007669"/>
    <property type="project" value="UniProtKB-KW"/>
</dbReference>
<dbReference type="InterPro" id="IPR006146">
    <property type="entry name" value="5'-Nucleotdase_CS"/>
</dbReference>
<accession>A0A1H8I5H9</accession>
<dbReference type="PRINTS" id="PR01607">
    <property type="entry name" value="APYRASEFAMLY"/>
</dbReference>
<evidence type="ECO:0000256" key="2">
    <source>
        <dbReference type="ARBA" id="ARBA00022512"/>
    </source>
</evidence>
<evidence type="ECO:0000256" key="3">
    <source>
        <dbReference type="ARBA" id="ARBA00022525"/>
    </source>
</evidence>
<proteinExistence type="inferred from homology"/>
<dbReference type="PANTHER" id="PTHR11575">
    <property type="entry name" value="5'-NUCLEOTIDASE-RELATED"/>
    <property type="match status" value="1"/>
</dbReference>
<dbReference type="GO" id="GO:0008768">
    <property type="term" value="F:UDP-sugar diphosphatase activity"/>
    <property type="evidence" value="ECO:0007669"/>
    <property type="project" value="TreeGrafter"/>
</dbReference>
<dbReference type="Gene3D" id="3.60.21.10">
    <property type="match status" value="1"/>
</dbReference>
<name>A0A1H8I5H9_9BACI</name>
<feature type="compositionally biased region" description="Basic and acidic residues" evidence="7">
    <location>
        <begin position="79"/>
        <end position="98"/>
    </location>
</feature>
<dbReference type="GO" id="GO:0009166">
    <property type="term" value="P:nucleotide catabolic process"/>
    <property type="evidence" value="ECO:0007669"/>
    <property type="project" value="InterPro"/>
</dbReference>
<dbReference type="InterPro" id="IPR004843">
    <property type="entry name" value="Calcineurin-like_PHP"/>
</dbReference>
<comment type="similarity">
    <text evidence="6">Belongs to the 5'-nucleotidase family.</text>
</comment>
<dbReference type="GO" id="GO:0008253">
    <property type="term" value="F:5'-nucleotidase activity"/>
    <property type="evidence" value="ECO:0007669"/>
    <property type="project" value="TreeGrafter"/>
</dbReference>
<feature type="signal peptide" evidence="6">
    <location>
        <begin position="1"/>
        <end position="26"/>
    </location>
</feature>
<feature type="domain" description="Calcineurin-like phosphoesterase" evidence="8">
    <location>
        <begin position="110"/>
        <end position="341"/>
    </location>
</feature>
<dbReference type="InterPro" id="IPR029052">
    <property type="entry name" value="Metallo-depent_PP-like"/>
</dbReference>
<dbReference type="SUPFAM" id="SSF56300">
    <property type="entry name" value="Metallo-dependent phosphatases"/>
    <property type="match status" value="1"/>
</dbReference>
<dbReference type="SUPFAM" id="SSF55816">
    <property type="entry name" value="5'-nucleotidase (syn. UDP-sugar hydrolase), C-terminal domain"/>
    <property type="match status" value="1"/>
</dbReference>